<dbReference type="GO" id="GO:0005634">
    <property type="term" value="C:nucleus"/>
    <property type="evidence" value="ECO:0007669"/>
    <property type="project" value="TreeGrafter"/>
</dbReference>
<evidence type="ECO:0000313" key="2">
    <source>
        <dbReference type="EMBL" id="KAH3841771.1"/>
    </source>
</evidence>
<feature type="domain" description="Myb/SANT-like DNA-binding" evidence="1">
    <location>
        <begin position="15"/>
        <end position="88"/>
    </location>
</feature>
<dbReference type="PANTHER" id="PTHR23098">
    <property type="entry name" value="AGAP001331-PA-RELATED"/>
    <property type="match status" value="1"/>
</dbReference>
<name>A0A9D4QSA6_DREPO</name>
<proteinExistence type="predicted"/>
<keyword evidence="3" id="KW-1185">Reference proteome</keyword>
<sequence length="103" mass="11820">MADSDCSDSTGKIRRSRQFSYRENEVLQKCMETHFKRLTAKHASGGSNPNTKAIQDKVWAEIRDRVNAVGNGPRTIDQIKQRWTNMVCNVTTYPNSIVRLYDI</sequence>
<dbReference type="Pfam" id="PF13873">
    <property type="entry name" value="Myb_DNA-bind_5"/>
    <property type="match status" value="1"/>
</dbReference>
<dbReference type="PANTHER" id="PTHR23098:SF16">
    <property type="entry name" value="REGULATORY PROTEIN ZESTE"/>
    <property type="match status" value="1"/>
</dbReference>
<evidence type="ECO:0000259" key="1">
    <source>
        <dbReference type="Pfam" id="PF13873"/>
    </source>
</evidence>
<organism evidence="2 3">
    <name type="scientific">Dreissena polymorpha</name>
    <name type="common">Zebra mussel</name>
    <name type="synonym">Mytilus polymorpha</name>
    <dbReference type="NCBI Taxonomy" id="45954"/>
    <lineage>
        <taxon>Eukaryota</taxon>
        <taxon>Metazoa</taxon>
        <taxon>Spiralia</taxon>
        <taxon>Lophotrochozoa</taxon>
        <taxon>Mollusca</taxon>
        <taxon>Bivalvia</taxon>
        <taxon>Autobranchia</taxon>
        <taxon>Heteroconchia</taxon>
        <taxon>Euheterodonta</taxon>
        <taxon>Imparidentia</taxon>
        <taxon>Neoheterodontei</taxon>
        <taxon>Myida</taxon>
        <taxon>Dreissenoidea</taxon>
        <taxon>Dreissenidae</taxon>
        <taxon>Dreissena</taxon>
    </lineage>
</organism>
<dbReference type="EMBL" id="JAIWYP010000004">
    <property type="protein sequence ID" value="KAH3841771.1"/>
    <property type="molecule type" value="Genomic_DNA"/>
</dbReference>
<protein>
    <recommendedName>
        <fullName evidence="1">Myb/SANT-like DNA-binding domain-containing protein</fullName>
    </recommendedName>
</protein>
<accession>A0A9D4QSA6</accession>
<comment type="caution">
    <text evidence="2">The sequence shown here is derived from an EMBL/GenBank/DDBJ whole genome shotgun (WGS) entry which is preliminary data.</text>
</comment>
<reference evidence="2" key="1">
    <citation type="journal article" date="2019" name="bioRxiv">
        <title>The Genome of the Zebra Mussel, Dreissena polymorpha: A Resource for Invasive Species Research.</title>
        <authorList>
            <person name="McCartney M.A."/>
            <person name="Auch B."/>
            <person name="Kono T."/>
            <person name="Mallez S."/>
            <person name="Zhang Y."/>
            <person name="Obille A."/>
            <person name="Becker A."/>
            <person name="Abrahante J.E."/>
            <person name="Garbe J."/>
            <person name="Badalamenti J.P."/>
            <person name="Herman A."/>
            <person name="Mangelson H."/>
            <person name="Liachko I."/>
            <person name="Sullivan S."/>
            <person name="Sone E.D."/>
            <person name="Koren S."/>
            <person name="Silverstein K.A.T."/>
            <person name="Beckman K.B."/>
            <person name="Gohl D.M."/>
        </authorList>
    </citation>
    <scope>NUCLEOTIDE SEQUENCE</scope>
    <source>
        <strain evidence="2">Duluth1</strain>
        <tissue evidence="2">Whole animal</tissue>
    </source>
</reference>
<gene>
    <name evidence="2" type="ORF">DPMN_115250</name>
</gene>
<reference evidence="2" key="2">
    <citation type="submission" date="2020-11" db="EMBL/GenBank/DDBJ databases">
        <authorList>
            <person name="McCartney M.A."/>
            <person name="Auch B."/>
            <person name="Kono T."/>
            <person name="Mallez S."/>
            <person name="Becker A."/>
            <person name="Gohl D.M."/>
            <person name="Silverstein K.A.T."/>
            <person name="Koren S."/>
            <person name="Bechman K.B."/>
            <person name="Herman A."/>
            <person name="Abrahante J.E."/>
            <person name="Garbe J."/>
        </authorList>
    </citation>
    <scope>NUCLEOTIDE SEQUENCE</scope>
    <source>
        <strain evidence="2">Duluth1</strain>
        <tissue evidence="2">Whole animal</tissue>
    </source>
</reference>
<evidence type="ECO:0000313" key="3">
    <source>
        <dbReference type="Proteomes" id="UP000828390"/>
    </source>
</evidence>
<dbReference type="Proteomes" id="UP000828390">
    <property type="component" value="Unassembled WGS sequence"/>
</dbReference>
<dbReference type="InterPro" id="IPR028002">
    <property type="entry name" value="Myb_DNA-bind_5"/>
</dbReference>
<dbReference type="AlphaFoldDB" id="A0A9D4QSA6"/>